<dbReference type="GO" id="GO:0006508">
    <property type="term" value="P:proteolysis"/>
    <property type="evidence" value="ECO:0007669"/>
    <property type="project" value="UniProtKB-KW"/>
</dbReference>
<keyword evidence="1 6" id="KW-0645">Protease</keyword>
<dbReference type="InterPro" id="IPR034006">
    <property type="entry name" value="M3B_PepF_2"/>
</dbReference>
<dbReference type="InterPro" id="IPR013647">
    <property type="entry name" value="OligopepF_N_dom"/>
</dbReference>
<reference evidence="9 10" key="1">
    <citation type="submission" date="2016-10" db="EMBL/GenBank/DDBJ databases">
        <authorList>
            <person name="de Groot N.N."/>
        </authorList>
    </citation>
    <scope>NUCLEOTIDE SEQUENCE [LARGE SCALE GENOMIC DNA]</scope>
    <source>
        <strain evidence="9 10">DSM 1283</strain>
    </source>
</reference>
<dbReference type="InterPro" id="IPR001567">
    <property type="entry name" value="Pept_M3A_M3B_dom"/>
</dbReference>
<dbReference type="GO" id="GO:0004181">
    <property type="term" value="F:metallocarboxypeptidase activity"/>
    <property type="evidence" value="ECO:0007669"/>
    <property type="project" value="InterPro"/>
</dbReference>
<evidence type="ECO:0000256" key="6">
    <source>
        <dbReference type="RuleBase" id="RU003435"/>
    </source>
</evidence>
<keyword evidence="5 6" id="KW-0482">Metalloprotease</keyword>
<dbReference type="InterPro" id="IPR001333">
    <property type="entry name" value="Peptidase_M32_Taq"/>
</dbReference>
<keyword evidence="4 6" id="KW-0862">Zinc</keyword>
<dbReference type="GO" id="GO:0004222">
    <property type="term" value="F:metalloendopeptidase activity"/>
    <property type="evidence" value="ECO:0007669"/>
    <property type="project" value="InterPro"/>
</dbReference>
<keyword evidence="3 6" id="KW-0378">Hydrolase</keyword>
<dbReference type="CDD" id="cd09607">
    <property type="entry name" value="M3B_PepF"/>
    <property type="match status" value="1"/>
</dbReference>
<evidence type="ECO:0000259" key="8">
    <source>
        <dbReference type="Pfam" id="PF08439"/>
    </source>
</evidence>
<keyword evidence="10" id="KW-1185">Reference proteome</keyword>
<comment type="similarity">
    <text evidence="6">Belongs to the peptidase M3 family.</text>
</comment>
<dbReference type="RefSeq" id="WP_091687149.1">
    <property type="nucleotide sequence ID" value="NZ_BAABFM010000028.1"/>
</dbReference>
<dbReference type="OrthoDB" id="9769691at2"/>
<dbReference type="AlphaFoldDB" id="A0A1I5GLL0"/>
<sequence>MKKEWSLDALYKGYQDEAFQNDFKQMKELITAIKDYVGTLADIKPAEALISLINYLEKYELVFKRLYVYLALRQSTNTTDSETAALIGRLEEINSTLSKEKAMINKYIGAIPNLDQIISENEKLKNYDFMLHEIRREAKHTLSDDVEEVIAKMNLSAGSAWAMLHQYLTSTVAVDYNGEETTLSGIRNQAYDPDQRIRKTAYDAEIAAYHKIKDAVAFSLNNIKSQVNTIADLRGYESPLAMTLENSRMKKETLDAMLTAMKEYMPKFHAYLRKKAEILGHKNGLPWYDLFAPLGESNRTFTTEEAKEYLVTHFRGFSDDLADLIETAFDDEWIDFFPHQGKVGGAFCYNLPFIKQSRILTNFDNTLSDVVTLAHELGHAYHGYNIQDHQPLNTDYSMPVAETASNFNELIIMNAAINESEGKEKLALLESQLQDTTQIICDIYSRYLFESAVFEKRKDSFLFADELENIMIEAQKEAYGDGLDHSCLHPYMWVCKGHYYSEVLSFYNFPYAFGGLFARGLYAKYQEEGAAFVPQYRDILKATTVKSVEDVAAMAGIDLTSPDFWRKSLQTVADSIDVFLQMSM</sequence>
<dbReference type="Gene3D" id="1.20.140.70">
    <property type="entry name" value="Oligopeptidase f, N-terminal domain"/>
    <property type="match status" value="1"/>
</dbReference>
<comment type="cofactor">
    <cofactor evidence="6">
        <name>Zn(2+)</name>
        <dbReference type="ChEBI" id="CHEBI:29105"/>
    </cofactor>
    <text evidence="6">Binds 1 zinc ion.</text>
</comment>
<feature type="domain" description="Oligopeptidase F N-terminal" evidence="8">
    <location>
        <begin position="114"/>
        <end position="170"/>
    </location>
</feature>
<dbReference type="EMBL" id="FOWD01000020">
    <property type="protein sequence ID" value="SFO36746.1"/>
    <property type="molecule type" value="Genomic_DNA"/>
</dbReference>
<protein>
    <submittedName>
        <fullName evidence="9">Oligoendopeptidase, pepF/M3 family</fullName>
    </submittedName>
</protein>
<dbReference type="InterPro" id="IPR042088">
    <property type="entry name" value="OligoPept_F_C"/>
</dbReference>
<dbReference type="PANTHER" id="PTHR34217:SF1">
    <property type="entry name" value="CARBOXYPEPTIDASE 1"/>
    <property type="match status" value="1"/>
</dbReference>
<keyword evidence="2 6" id="KW-0479">Metal-binding</keyword>
<evidence type="ECO:0000256" key="1">
    <source>
        <dbReference type="ARBA" id="ARBA00022670"/>
    </source>
</evidence>
<dbReference type="Pfam" id="PF01432">
    <property type="entry name" value="Peptidase_M3"/>
    <property type="match status" value="1"/>
</dbReference>
<evidence type="ECO:0000313" key="9">
    <source>
        <dbReference type="EMBL" id="SFO36746.1"/>
    </source>
</evidence>
<dbReference type="STRING" id="1527.SAMN04489757_12056"/>
<dbReference type="Proteomes" id="UP000198806">
    <property type="component" value="Unassembled WGS sequence"/>
</dbReference>
<feature type="domain" description="Peptidase M3A/M3B catalytic" evidence="7">
    <location>
        <begin position="190"/>
        <end position="570"/>
    </location>
</feature>
<name>A0A1I5GLL0_9FIRM</name>
<dbReference type="PANTHER" id="PTHR34217">
    <property type="entry name" value="METAL-DEPENDENT CARBOXYPEPTIDASE"/>
    <property type="match status" value="1"/>
</dbReference>
<organism evidence="9 10">
    <name type="scientific">Anaerocolumna aminovalerica</name>
    <dbReference type="NCBI Taxonomy" id="1527"/>
    <lineage>
        <taxon>Bacteria</taxon>
        <taxon>Bacillati</taxon>
        <taxon>Bacillota</taxon>
        <taxon>Clostridia</taxon>
        <taxon>Lachnospirales</taxon>
        <taxon>Lachnospiraceae</taxon>
        <taxon>Anaerocolumna</taxon>
    </lineage>
</organism>
<evidence type="ECO:0000256" key="3">
    <source>
        <dbReference type="ARBA" id="ARBA00022801"/>
    </source>
</evidence>
<evidence type="ECO:0000256" key="2">
    <source>
        <dbReference type="ARBA" id="ARBA00022723"/>
    </source>
</evidence>
<accession>A0A1I5GLL0</accession>
<dbReference type="GO" id="GO:0046872">
    <property type="term" value="F:metal ion binding"/>
    <property type="evidence" value="ECO:0007669"/>
    <property type="project" value="UniProtKB-UniRule"/>
</dbReference>
<dbReference type="InterPro" id="IPR011977">
    <property type="entry name" value="Pept_M3B_clade3"/>
</dbReference>
<dbReference type="SUPFAM" id="SSF55486">
    <property type="entry name" value="Metalloproteases ('zincins'), catalytic domain"/>
    <property type="match status" value="1"/>
</dbReference>
<dbReference type="Gene3D" id="1.10.1370.20">
    <property type="entry name" value="Oligoendopeptidase f, C-terminal domain"/>
    <property type="match status" value="1"/>
</dbReference>
<dbReference type="Pfam" id="PF08439">
    <property type="entry name" value="Peptidase_M3_N"/>
    <property type="match status" value="1"/>
</dbReference>
<evidence type="ECO:0000256" key="5">
    <source>
        <dbReference type="ARBA" id="ARBA00023049"/>
    </source>
</evidence>
<gene>
    <name evidence="9" type="ORF">SAMN04489757_12056</name>
</gene>
<evidence type="ECO:0000313" key="10">
    <source>
        <dbReference type="Proteomes" id="UP000198806"/>
    </source>
</evidence>
<evidence type="ECO:0000259" key="7">
    <source>
        <dbReference type="Pfam" id="PF01432"/>
    </source>
</evidence>
<evidence type="ECO:0000256" key="4">
    <source>
        <dbReference type="ARBA" id="ARBA00022833"/>
    </source>
</evidence>
<proteinExistence type="inferred from homology"/>
<dbReference type="NCBIfam" id="TIGR02290">
    <property type="entry name" value="M3_fam_3"/>
    <property type="match status" value="1"/>
</dbReference>